<keyword evidence="4" id="KW-0862">Zinc</keyword>
<organism evidence="8 9">
    <name type="scientific">Exophiala sideris</name>
    <dbReference type="NCBI Taxonomy" id="1016849"/>
    <lineage>
        <taxon>Eukaryota</taxon>
        <taxon>Fungi</taxon>
        <taxon>Dikarya</taxon>
        <taxon>Ascomycota</taxon>
        <taxon>Pezizomycotina</taxon>
        <taxon>Eurotiomycetes</taxon>
        <taxon>Chaetothyriomycetidae</taxon>
        <taxon>Chaetothyriales</taxon>
        <taxon>Herpotrichiellaceae</taxon>
        <taxon>Exophiala</taxon>
    </lineage>
</organism>
<dbReference type="Gene3D" id="3.90.180.10">
    <property type="entry name" value="Medium-chain alcohol dehydrogenases, catalytic domain"/>
    <property type="match status" value="1"/>
</dbReference>
<dbReference type="HOGENOM" id="CLU_026673_20_1_1"/>
<gene>
    <name evidence="8" type="ORF">PV11_06277</name>
</gene>
<dbReference type="SUPFAM" id="SSF51735">
    <property type="entry name" value="NAD(P)-binding Rossmann-fold domains"/>
    <property type="match status" value="1"/>
</dbReference>
<evidence type="ECO:0000256" key="4">
    <source>
        <dbReference type="ARBA" id="ARBA00022833"/>
    </source>
</evidence>
<dbReference type="Pfam" id="PF00107">
    <property type="entry name" value="ADH_zinc_N"/>
    <property type="match status" value="1"/>
</dbReference>
<dbReference type="InterPro" id="IPR036291">
    <property type="entry name" value="NAD(P)-bd_dom_sf"/>
</dbReference>
<dbReference type="SMART" id="SM00829">
    <property type="entry name" value="PKS_ER"/>
    <property type="match status" value="1"/>
</dbReference>
<dbReference type="Gene3D" id="3.40.50.720">
    <property type="entry name" value="NAD(P)-binding Rossmann-like Domain"/>
    <property type="match status" value="1"/>
</dbReference>
<dbReference type="InterPro" id="IPR020843">
    <property type="entry name" value="ER"/>
</dbReference>
<evidence type="ECO:0000256" key="5">
    <source>
        <dbReference type="ARBA" id="ARBA00023002"/>
    </source>
</evidence>
<evidence type="ECO:0000313" key="8">
    <source>
        <dbReference type="EMBL" id="KIV78645.1"/>
    </source>
</evidence>
<keyword evidence="5" id="KW-0560">Oxidoreductase</keyword>
<dbReference type="PANTHER" id="PTHR42940">
    <property type="entry name" value="ALCOHOL DEHYDROGENASE 1-RELATED"/>
    <property type="match status" value="1"/>
</dbReference>
<dbReference type="GO" id="GO:0004022">
    <property type="term" value="F:alcohol dehydrogenase (NAD+) activity"/>
    <property type="evidence" value="ECO:0007669"/>
    <property type="project" value="TreeGrafter"/>
</dbReference>
<dbReference type="OrthoDB" id="256333at2759"/>
<dbReference type="InterPro" id="IPR013154">
    <property type="entry name" value="ADH-like_N"/>
</dbReference>
<dbReference type="InterPro" id="IPR013149">
    <property type="entry name" value="ADH-like_C"/>
</dbReference>
<dbReference type="InterPro" id="IPR011032">
    <property type="entry name" value="GroES-like_sf"/>
</dbReference>
<dbReference type="AlphaFoldDB" id="A0A0D1VRH0"/>
<dbReference type="EMBL" id="KN846953">
    <property type="protein sequence ID" value="KIV78645.1"/>
    <property type="molecule type" value="Genomic_DNA"/>
</dbReference>
<keyword evidence="3" id="KW-0479">Metal-binding</keyword>
<dbReference type="GO" id="GO:0005737">
    <property type="term" value="C:cytoplasm"/>
    <property type="evidence" value="ECO:0007669"/>
    <property type="project" value="TreeGrafter"/>
</dbReference>
<comment type="cofactor">
    <cofactor evidence="1">
        <name>Zn(2+)</name>
        <dbReference type="ChEBI" id="CHEBI:29105"/>
    </cofactor>
</comment>
<reference evidence="8 9" key="1">
    <citation type="submission" date="2015-01" db="EMBL/GenBank/DDBJ databases">
        <title>The Genome Sequence of Exophiala sideris CBS121828.</title>
        <authorList>
            <consortium name="The Broad Institute Genomics Platform"/>
            <person name="Cuomo C."/>
            <person name="de Hoog S."/>
            <person name="Gorbushina A."/>
            <person name="Stielow B."/>
            <person name="Teixiera M."/>
            <person name="Abouelleil A."/>
            <person name="Chapman S.B."/>
            <person name="Priest M."/>
            <person name="Young S.K."/>
            <person name="Wortman J."/>
            <person name="Nusbaum C."/>
            <person name="Birren B."/>
        </authorList>
    </citation>
    <scope>NUCLEOTIDE SEQUENCE [LARGE SCALE GENOMIC DNA]</scope>
    <source>
        <strain evidence="8 9">CBS 121828</strain>
    </source>
</reference>
<name>A0A0D1VRH0_9EURO</name>
<dbReference type="Pfam" id="PF08240">
    <property type="entry name" value="ADH_N"/>
    <property type="match status" value="1"/>
</dbReference>
<evidence type="ECO:0000256" key="2">
    <source>
        <dbReference type="ARBA" id="ARBA00008072"/>
    </source>
</evidence>
<feature type="domain" description="Enoyl reductase (ER)" evidence="7">
    <location>
        <begin position="10"/>
        <end position="343"/>
    </location>
</feature>
<keyword evidence="6" id="KW-0520">NAD</keyword>
<evidence type="ECO:0000256" key="3">
    <source>
        <dbReference type="ARBA" id="ARBA00022723"/>
    </source>
</evidence>
<evidence type="ECO:0000256" key="6">
    <source>
        <dbReference type="ARBA" id="ARBA00023027"/>
    </source>
</evidence>
<evidence type="ECO:0000259" key="7">
    <source>
        <dbReference type="SMART" id="SM00829"/>
    </source>
</evidence>
<dbReference type="SUPFAM" id="SSF50129">
    <property type="entry name" value="GroES-like"/>
    <property type="match status" value="1"/>
</dbReference>
<evidence type="ECO:0000313" key="9">
    <source>
        <dbReference type="Proteomes" id="UP000053599"/>
    </source>
</evidence>
<proteinExistence type="inferred from homology"/>
<dbReference type="GO" id="GO:0046872">
    <property type="term" value="F:metal ion binding"/>
    <property type="evidence" value="ECO:0007669"/>
    <property type="project" value="UniProtKB-KW"/>
</dbReference>
<dbReference type="FunFam" id="3.40.50.720:FF:000039">
    <property type="entry name" value="Alcohol dehydrogenase AdhP"/>
    <property type="match status" value="1"/>
</dbReference>
<protein>
    <recommendedName>
        <fullName evidence="7">Enoyl reductase (ER) domain-containing protein</fullName>
    </recommendedName>
</protein>
<accession>A0A0D1VRH0</accession>
<sequence>MRACQIVEYNAPHEIRIIPTPEPSSLRSYELLIKVAAASLCHSDLEYINGHLDCTLPVTASHEGTGTVVAVGNGVDRFQEGDRVMAGQTFGRCGQCAICKGPENFRHYCPYRETMMSVQRNGAFQEYLVIDSREASRIPDKMAFETAAPLACAGITVWRGVLQANLNPGEWLGIIGSGGGLGHLGIQFAKAKGLKVLGVDARKEGMALSEEAGADIVLDARLGKEEVARQAREHTGGKGVDGTLNLSDAKAAAATACAITRNHGTMVQIALPQEVSIPFSEYIFRDIRVKGSFLCSQQEAEDMLQCVVQHNIKVEKNIFHGIDQVPTAVEMLRTGQYRGKGVIMIDSN</sequence>
<dbReference type="STRING" id="1016849.A0A0D1VRH0"/>
<evidence type="ECO:0000256" key="1">
    <source>
        <dbReference type="ARBA" id="ARBA00001947"/>
    </source>
</evidence>
<dbReference type="PANTHER" id="PTHR42940:SF8">
    <property type="entry name" value="VACUOLAR PROTEIN SORTING-ASSOCIATED PROTEIN 11"/>
    <property type="match status" value="1"/>
</dbReference>
<dbReference type="Proteomes" id="UP000053599">
    <property type="component" value="Unassembled WGS sequence"/>
</dbReference>
<comment type="similarity">
    <text evidence="2">Belongs to the zinc-containing alcohol dehydrogenase family.</text>
</comment>